<reference evidence="1" key="2">
    <citation type="submission" date="2020-05" db="UniProtKB">
        <authorList>
            <consortium name="EnsemblMetazoa"/>
        </authorList>
    </citation>
    <scope>IDENTIFICATION</scope>
    <source>
        <strain evidence="1">Indian</strain>
    </source>
</reference>
<dbReference type="VEuPathDB" id="VectorBase:ASTEI07108"/>
<dbReference type="PANTHER" id="PTHR19143:SF327">
    <property type="entry name" value="FI21813P1-RELATED"/>
    <property type="match status" value="1"/>
</dbReference>
<dbReference type="PANTHER" id="PTHR19143">
    <property type="entry name" value="FIBRINOGEN/TENASCIN/ANGIOPOEITIN"/>
    <property type="match status" value="1"/>
</dbReference>
<dbReference type="Proteomes" id="UP000076408">
    <property type="component" value="Unassembled WGS sequence"/>
</dbReference>
<dbReference type="VEuPathDB" id="VectorBase:ASTE006755"/>
<dbReference type="SUPFAM" id="SSF56496">
    <property type="entry name" value="Fibrinogen C-terminal domain-like"/>
    <property type="match status" value="1"/>
</dbReference>
<evidence type="ECO:0000313" key="1">
    <source>
        <dbReference type="EnsemblMetazoa" id="ASTEI07108-PA"/>
    </source>
</evidence>
<dbReference type="Pfam" id="PF00147">
    <property type="entry name" value="Fibrinogen_C"/>
    <property type="match status" value="1"/>
</dbReference>
<dbReference type="AlphaFoldDB" id="A0A182YF72"/>
<dbReference type="InterPro" id="IPR002181">
    <property type="entry name" value="Fibrinogen_a/b/g_C_dom"/>
</dbReference>
<dbReference type="STRING" id="30069.A0A182YF72"/>
<dbReference type="OMA" id="CALESQG"/>
<dbReference type="CDD" id="cd00087">
    <property type="entry name" value="FReD"/>
    <property type="match status" value="1"/>
</dbReference>
<reference evidence="2" key="1">
    <citation type="journal article" date="2014" name="Genome Biol.">
        <title>Genome analysis of a major urban malaria vector mosquito, Anopheles stephensi.</title>
        <authorList>
            <person name="Jiang X."/>
            <person name="Peery A."/>
            <person name="Hall A.B."/>
            <person name="Sharma A."/>
            <person name="Chen X.G."/>
            <person name="Waterhouse R.M."/>
            <person name="Komissarov A."/>
            <person name="Riehle M.M."/>
            <person name="Shouche Y."/>
            <person name="Sharakhova M.V."/>
            <person name="Lawson D."/>
            <person name="Pakpour N."/>
            <person name="Arensburger P."/>
            <person name="Davidson V.L."/>
            <person name="Eiglmeier K."/>
            <person name="Emrich S."/>
            <person name="George P."/>
            <person name="Kennedy R.C."/>
            <person name="Mane S.P."/>
            <person name="Maslen G."/>
            <person name="Oringanje C."/>
            <person name="Qi Y."/>
            <person name="Settlage R."/>
            <person name="Tojo M."/>
            <person name="Tubio J.M."/>
            <person name="Unger M.F."/>
            <person name="Wang B."/>
            <person name="Vernick K.D."/>
            <person name="Ribeiro J.M."/>
            <person name="James A.A."/>
            <person name="Michel K."/>
            <person name="Riehle M.A."/>
            <person name="Luckhart S."/>
            <person name="Sharakhov I.V."/>
            <person name="Tu Z."/>
        </authorList>
    </citation>
    <scope>NUCLEOTIDE SEQUENCE [LARGE SCALE GENOMIC DNA]</scope>
    <source>
        <strain evidence="2">Indian</strain>
    </source>
</reference>
<dbReference type="Gene3D" id="3.90.215.10">
    <property type="entry name" value="Gamma Fibrinogen, chain A, domain 1"/>
    <property type="match status" value="1"/>
</dbReference>
<dbReference type="EnsemblMetazoa" id="ASTEI07108-RA">
    <property type="protein sequence ID" value="ASTEI07108-PA"/>
    <property type="gene ID" value="ASTEI07108"/>
</dbReference>
<organism evidence="1 2">
    <name type="scientific">Anopheles stephensi</name>
    <name type="common">Indo-Pakistan malaria mosquito</name>
    <dbReference type="NCBI Taxonomy" id="30069"/>
    <lineage>
        <taxon>Eukaryota</taxon>
        <taxon>Metazoa</taxon>
        <taxon>Ecdysozoa</taxon>
        <taxon>Arthropoda</taxon>
        <taxon>Hexapoda</taxon>
        <taxon>Insecta</taxon>
        <taxon>Pterygota</taxon>
        <taxon>Neoptera</taxon>
        <taxon>Endopterygota</taxon>
        <taxon>Diptera</taxon>
        <taxon>Nematocera</taxon>
        <taxon>Culicoidea</taxon>
        <taxon>Culicidae</taxon>
        <taxon>Anophelinae</taxon>
        <taxon>Anopheles</taxon>
    </lineage>
</organism>
<sequence>MKFVNVIAAAVIISVMAAQLQATPTTPTAPTGFGFELLQTQLEAFESRMQKQFDGIQLYIKLNRIELEHIKKTTAESLMNKDSGVYFVNLNPSANASFAVYRDGSNNHGFGSNWTVFQRRFDGTVDFNRNWTEYRNGFGNLHREHWLGLEKLRKLLDTERHELLIVMKDFEGVTAFAKYDNFKIGTESEMYALKSLGTYSGIAGDSFSTQLNHKFATADQDTAGKCADTFQSGTWFSSCYQSNLNGVYLKGGKQTANKGLHWYFFRGYYYSLKATKMMVRPYAYRSVT</sequence>
<dbReference type="VEuPathDB" id="VectorBase:ASTEI20_044081"/>
<dbReference type="InterPro" id="IPR014716">
    <property type="entry name" value="Fibrinogen_a/b/g_C_1"/>
</dbReference>
<protein>
    <submittedName>
        <fullName evidence="1">Fibrinogen C-terminal domain-containing protein</fullName>
    </submittedName>
</protein>
<dbReference type="SMART" id="SM00186">
    <property type="entry name" value="FBG"/>
    <property type="match status" value="1"/>
</dbReference>
<dbReference type="InterPro" id="IPR050373">
    <property type="entry name" value="Fibrinogen_C-term_domain"/>
</dbReference>
<dbReference type="InterPro" id="IPR036056">
    <property type="entry name" value="Fibrinogen-like_C"/>
</dbReference>
<name>A0A182YF72_ANOST</name>
<dbReference type="GO" id="GO:0005615">
    <property type="term" value="C:extracellular space"/>
    <property type="evidence" value="ECO:0007669"/>
    <property type="project" value="TreeGrafter"/>
</dbReference>
<keyword evidence="2" id="KW-1185">Reference proteome</keyword>
<dbReference type="PROSITE" id="PS51406">
    <property type="entry name" value="FIBRINOGEN_C_2"/>
    <property type="match status" value="1"/>
</dbReference>
<proteinExistence type="predicted"/>
<evidence type="ECO:0000313" key="2">
    <source>
        <dbReference type="Proteomes" id="UP000076408"/>
    </source>
</evidence>
<accession>A0A182YF72</accession>